<keyword evidence="3" id="KW-1185">Reference proteome</keyword>
<evidence type="ECO:0000313" key="2">
    <source>
        <dbReference type="EMBL" id="KAF6199391.1"/>
    </source>
</evidence>
<name>A0A8S9WTD7_APOLU</name>
<evidence type="ECO:0000313" key="3">
    <source>
        <dbReference type="Proteomes" id="UP000466442"/>
    </source>
</evidence>
<dbReference type="AlphaFoldDB" id="A0A8S9WTD7"/>
<evidence type="ECO:0000256" key="1">
    <source>
        <dbReference type="SAM" id="MobiDB-lite"/>
    </source>
</evidence>
<feature type="compositionally biased region" description="Basic and acidic residues" evidence="1">
    <location>
        <begin position="1"/>
        <end position="14"/>
    </location>
</feature>
<protein>
    <submittedName>
        <fullName evidence="2">Uncharacterized protein</fullName>
    </submittedName>
</protein>
<reference evidence="2" key="1">
    <citation type="journal article" date="2021" name="Mol. Ecol. Resour.">
        <title>Apolygus lucorum genome provides insights into omnivorousness and mesophyll feeding.</title>
        <authorList>
            <person name="Liu Y."/>
            <person name="Liu H."/>
            <person name="Wang H."/>
            <person name="Huang T."/>
            <person name="Liu B."/>
            <person name="Yang B."/>
            <person name="Yin L."/>
            <person name="Li B."/>
            <person name="Zhang Y."/>
            <person name="Zhang S."/>
            <person name="Jiang F."/>
            <person name="Zhang X."/>
            <person name="Ren Y."/>
            <person name="Wang B."/>
            <person name="Wang S."/>
            <person name="Lu Y."/>
            <person name="Wu K."/>
            <person name="Fan W."/>
            <person name="Wang G."/>
        </authorList>
    </citation>
    <scope>NUCLEOTIDE SEQUENCE</scope>
    <source>
        <strain evidence="2">12Hb</strain>
    </source>
</reference>
<proteinExistence type="predicted"/>
<feature type="region of interest" description="Disordered" evidence="1">
    <location>
        <begin position="1"/>
        <end position="31"/>
    </location>
</feature>
<gene>
    <name evidence="2" type="ORF">GE061_007417</name>
</gene>
<comment type="caution">
    <text evidence="2">The sequence shown here is derived from an EMBL/GenBank/DDBJ whole genome shotgun (WGS) entry which is preliminary data.</text>
</comment>
<dbReference type="EMBL" id="WIXP02000015">
    <property type="protein sequence ID" value="KAF6199391.1"/>
    <property type="molecule type" value="Genomic_DNA"/>
</dbReference>
<accession>A0A8S9WTD7</accession>
<sequence length="134" mass="14700">MQEDGSTTRKREAESCMDYDAGSAGANKEQQDEVVGKTIHVKNKDISGVIAAKLQPQGPTLSRLKTKSKLQHLFPSERSLRNGQLLPNLHLLETYSYRRRGDLKELSGLHNVLTCEGGCGIIICFPGVVFGGRC</sequence>
<dbReference type="Proteomes" id="UP000466442">
    <property type="component" value="Unassembled WGS sequence"/>
</dbReference>
<organism evidence="2 3">
    <name type="scientific">Apolygus lucorum</name>
    <name type="common">Small green plant bug</name>
    <name type="synonym">Lygocoris lucorum</name>
    <dbReference type="NCBI Taxonomy" id="248454"/>
    <lineage>
        <taxon>Eukaryota</taxon>
        <taxon>Metazoa</taxon>
        <taxon>Ecdysozoa</taxon>
        <taxon>Arthropoda</taxon>
        <taxon>Hexapoda</taxon>
        <taxon>Insecta</taxon>
        <taxon>Pterygota</taxon>
        <taxon>Neoptera</taxon>
        <taxon>Paraneoptera</taxon>
        <taxon>Hemiptera</taxon>
        <taxon>Heteroptera</taxon>
        <taxon>Panheteroptera</taxon>
        <taxon>Cimicomorpha</taxon>
        <taxon>Miridae</taxon>
        <taxon>Mirini</taxon>
        <taxon>Apolygus</taxon>
    </lineage>
</organism>